<feature type="region of interest" description="Disordered" evidence="1">
    <location>
        <begin position="49"/>
        <end position="82"/>
    </location>
</feature>
<feature type="transmembrane region" description="Helical" evidence="2">
    <location>
        <begin position="214"/>
        <end position="233"/>
    </location>
</feature>
<keyword evidence="4" id="KW-1185">Reference proteome</keyword>
<name>A0A498HE41_MALDO</name>
<dbReference type="AlphaFoldDB" id="A0A498HE41"/>
<dbReference type="EMBL" id="RDQH01000343">
    <property type="protein sequence ID" value="RXH67323.1"/>
    <property type="molecule type" value="Genomic_DNA"/>
</dbReference>
<dbReference type="Proteomes" id="UP000290289">
    <property type="component" value="Chromosome 17"/>
</dbReference>
<evidence type="ECO:0000256" key="2">
    <source>
        <dbReference type="SAM" id="Phobius"/>
    </source>
</evidence>
<evidence type="ECO:0000256" key="1">
    <source>
        <dbReference type="SAM" id="MobiDB-lite"/>
    </source>
</evidence>
<evidence type="ECO:0000313" key="3">
    <source>
        <dbReference type="EMBL" id="RXH67323.1"/>
    </source>
</evidence>
<keyword evidence="2" id="KW-0812">Transmembrane</keyword>
<feature type="transmembrane region" description="Helical" evidence="2">
    <location>
        <begin position="90"/>
        <end position="113"/>
    </location>
</feature>
<organism evidence="3 4">
    <name type="scientific">Malus domestica</name>
    <name type="common">Apple</name>
    <name type="synonym">Pyrus malus</name>
    <dbReference type="NCBI Taxonomy" id="3750"/>
    <lineage>
        <taxon>Eukaryota</taxon>
        <taxon>Viridiplantae</taxon>
        <taxon>Streptophyta</taxon>
        <taxon>Embryophyta</taxon>
        <taxon>Tracheophyta</taxon>
        <taxon>Spermatophyta</taxon>
        <taxon>Magnoliopsida</taxon>
        <taxon>eudicotyledons</taxon>
        <taxon>Gunneridae</taxon>
        <taxon>Pentapetalae</taxon>
        <taxon>rosids</taxon>
        <taxon>fabids</taxon>
        <taxon>Rosales</taxon>
        <taxon>Rosaceae</taxon>
        <taxon>Amygdaloideae</taxon>
        <taxon>Maleae</taxon>
        <taxon>Malus</taxon>
    </lineage>
</organism>
<sequence>MDVAQTLGFIVGFTLFQDPSGFVHQHLAPSVGIDTKSYVDLINVHRESAKTQEPKAFPKNPRSHFPSQSVAHENQNKKRKRKKRRLFHKALPFSSIVVPSFPLYFCVFLPASILRVSLLLFVSSSAQEPLVNLVSLASFDGGQDFVMEEMNDGGQLDLEYDFYSETCPETETIVRSTMTQITLTRRMSLLRCCASSSMTASFRSHSWISEAADFGFATTIFPYLGFISDVLILRNQQNVAYR</sequence>
<keyword evidence="2" id="KW-1133">Transmembrane helix</keyword>
<gene>
    <name evidence="3" type="ORF">DVH24_027443</name>
</gene>
<protein>
    <submittedName>
        <fullName evidence="3">Uncharacterized protein</fullName>
    </submittedName>
</protein>
<keyword evidence="2" id="KW-0472">Membrane</keyword>
<comment type="caution">
    <text evidence="3">The sequence shown here is derived from an EMBL/GenBank/DDBJ whole genome shotgun (WGS) entry which is preliminary data.</text>
</comment>
<evidence type="ECO:0000313" key="4">
    <source>
        <dbReference type="Proteomes" id="UP000290289"/>
    </source>
</evidence>
<proteinExistence type="predicted"/>
<accession>A0A498HE41</accession>
<reference evidence="3 4" key="1">
    <citation type="submission" date="2018-10" db="EMBL/GenBank/DDBJ databases">
        <title>A high-quality apple genome assembly.</title>
        <authorList>
            <person name="Hu J."/>
        </authorList>
    </citation>
    <scope>NUCLEOTIDE SEQUENCE [LARGE SCALE GENOMIC DNA]</scope>
    <source>
        <strain evidence="4">cv. HFTH1</strain>
        <tissue evidence="3">Young leaf</tissue>
    </source>
</reference>